<feature type="chain" id="PRO_5017307503" evidence="7">
    <location>
        <begin position="20"/>
        <end position="451"/>
    </location>
</feature>
<dbReference type="AlphaFoldDB" id="A0A3A9AM93"/>
<evidence type="ECO:0000256" key="6">
    <source>
        <dbReference type="SAM" id="MobiDB-lite"/>
    </source>
</evidence>
<evidence type="ECO:0000313" key="9">
    <source>
        <dbReference type="Proteomes" id="UP000280696"/>
    </source>
</evidence>
<gene>
    <name evidence="8" type="ORF">D7V94_07270</name>
</gene>
<feature type="region of interest" description="Disordered" evidence="6">
    <location>
        <begin position="21"/>
        <end position="64"/>
    </location>
</feature>
<keyword evidence="9" id="KW-1185">Reference proteome</keyword>
<dbReference type="Proteomes" id="UP000280696">
    <property type="component" value="Unassembled WGS sequence"/>
</dbReference>
<protein>
    <submittedName>
        <fullName evidence="8">Extracellular solute-binding protein</fullName>
    </submittedName>
</protein>
<keyword evidence="1" id="KW-1003">Cell membrane</keyword>
<dbReference type="PROSITE" id="PS51257">
    <property type="entry name" value="PROKAR_LIPOPROTEIN"/>
    <property type="match status" value="1"/>
</dbReference>
<evidence type="ECO:0000256" key="7">
    <source>
        <dbReference type="SAM" id="SignalP"/>
    </source>
</evidence>
<feature type="compositionally biased region" description="Low complexity" evidence="6">
    <location>
        <begin position="27"/>
        <end position="43"/>
    </location>
</feature>
<name>A0A3A9AM93_9FIRM</name>
<feature type="compositionally biased region" description="Low complexity" evidence="6">
    <location>
        <begin position="52"/>
        <end position="64"/>
    </location>
</feature>
<keyword evidence="2 7" id="KW-0732">Signal</keyword>
<dbReference type="RefSeq" id="WP_120468378.1">
    <property type="nucleotide sequence ID" value="NZ_CATAJS010000033.1"/>
</dbReference>
<accession>A0A3A9AM93</accession>
<dbReference type="PANTHER" id="PTHR43649:SF33">
    <property type="entry name" value="POLYGALACTURONAN_RHAMNOGALACTURONAN-BINDING PROTEIN YTCQ"/>
    <property type="match status" value="1"/>
</dbReference>
<dbReference type="EMBL" id="RAYQ01000005">
    <property type="protein sequence ID" value="RKI92517.1"/>
    <property type="molecule type" value="Genomic_DNA"/>
</dbReference>
<dbReference type="PANTHER" id="PTHR43649">
    <property type="entry name" value="ARABINOSE-BINDING PROTEIN-RELATED"/>
    <property type="match status" value="1"/>
</dbReference>
<keyword evidence="3" id="KW-0472">Membrane</keyword>
<proteinExistence type="predicted"/>
<comment type="caution">
    <text evidence="8">The sequence shown here is derived from an EMBL/GenBank/DDBJ whole genome shotgun (WGS) entry which is preliminary data.</text>
</comment>
<evidence type="ECO:0000256" key="1">
    <source>
        <dbReference type="ARBA" id="ARBA00022475"/>
    </source>
</evidence>
<evidence type="ECO:0000256" key="4">
    <source>
        <dbReference type="ARBA" id="ARBA00023139"/>
    </source>
</evidence>
<dbReference type="InterPro" id="IPR006059">
    <property type="entry name" value="SBP"/>
</dbReference>
<evidence type="ECO:0000313" key="8">
    <source>
        <dbReference type="EMBL" id="RKI92517.1"/>
    </source>
</evidence>
<evidence type="ECO:0000256" key="3">
    <source>
        <dbReference type="ARBA" id="ARBA00023136"/>
    </source>
</evidence>
<dbReference type="Gene3D" id="3.40.190.10">
    <property type="entry name" value="Periplasmic binding protein-like II"/>
    <property type="match status" value="2"/>
</dbReference>
<evidence type="ECO:0000256" key="2">
    <source>
        <dbReference type="ARBA" id="ARBA00022729"/>
    </source>
</evidence>
<dbReference type="SUPFAM" id="SSF53850">
    <property type="entry name" value="Periplasmic binding protein-like II"/>
    <property type="match status" value="1"/>
</dbReference>
<feature type="signal peptide" evidence="7">
    <location>
        <begin position="1"/>
        <end position="19"/>
    </location>
</feature>
<organism evidence="8 9">
    <name type="scientific">Parablautia intestinalis</name>
    <dbReference type="NCBI Taxonomy" id="2320100"/>
    <lineage>
        <taxon>Bacteria</taxon>
        <taxon>Bacillati</taxon>
        <taxon>Bacillota</taxon>
        <taxon>Clostridia</taxon>
        <taxon>Lachnospirales</taxon>
        <taxon>Lachnospiraceae</taxon>
        <taxon>Parablautia</taxon>
    </lineage>
</organism>
<dbReference type="OrthoDB" id="9798191at2"/>
<keyword evidence="4" id="KW-0564">Palmitate</keyword>
<sequence>MKKRLAMALCVAMTVTALAGCGGKSGGDSASTTTGTETSGQEETQTEDQTETESTSGGETQASGDVMTLEFFQQKSEEGPQKGYQAIIDKFNAENSDVQIEMNTVPDAGTVLTSRISSGDIPVIFSDYPTQVQFRQKVANGYVQDLSDQEFLKNANEAALEMTKQEDGGYYALPYSRNYMGVYYNQTIFEENGVKIPTTWDEFVQVCETLKAAGVTPMGLMGKDPGRVGHTFQCQTVAWSPNGIENIAKVAAGEGKIEGDAEFTAEFEKMKVLLSYSNEDALALSDTQCWENFANGQYAMCITGSYARGTIASLNPDAKLGVFPLPNDTAESTRALAGIDAAICVSAKASDEEKAAAYRFLEYLAQPENAQLFCDSDGAPSCITGVENNDEGIAPMIEILNDGRVHDWMASTINNNIVTDLYNVVQGFWAEQDVDKVLKDMDASIAVTSAE</sequence>
<dbReference type="InterPro" id="IPR050490">
    <property type="entry name" value="Bact_solute-bd_prot1"/>
</dbReference>
<evidence type="ECO:0000256" key="5">
    <source>
        <dbReference type="ARBA" id="ARBA00023288"/>
    </source>
</evidence>
<dbReference type="Pfam" id="PF13416">
    <property type="entry name" value="SBP_bac_8"/>
    <property type="match status" value="1"/>
</dbReference>
<reference evidence="8 9" key="1">
    <citation type="submission" date="2018-09" db="EMBL/GenBank/DDBJ databases">
        <title>Murine metabolic-syndrome-specific gut microbial biobank.</title>
        <authorList>
            <person name="Liu C."/>
        </authorList>
    </citation>
    <scope>NUCLEOTIDE SEQUENCE [LARGE SCALE GENOMIC DNA]</scope>
    <source>
        <strain evidence="8 9">0.1xD8-82</strain>
    </source>
</reference>
<keyword evidence="5" id="KW-0449">Lipoprotein</keyword>